<dbReference type="EMBL" id="CM047741">
    <property type="protein sequence ID" value="KAJ0037504.1"/>
    <property type="molecule type" value="Genomic_DNA"/>
</dbReference>
<evidence type="ECO:0000313" key="1">
    <source>
        <dbReference type="EMBL" id="KAJ0037504.1"/>
    </source>
</evidence>
<comment type="caution">
    <text evidence="1">The sequence shown here is derived from an EMBL/GenBank/DDBJ whole genome shotgun (WGS) entry which is preliminary data.</text>
</comment>
<protein>
    <submittedName>
        <fullName evidence="1">Uncharacterized protein</fullName>
    </submittedName>
</protein>
<accession>A0ACC0YGW8</accession>
<reference evidence="2" key="1">
    <citation type="journal article" date="2023" name="G3 (Bethesda)">
        <title>Genome assembly and association tests identify interacting loci associated with vigor, precocity, and sex in interspecific pistachio rootstocks.</title>
        <authorList>
            <person name="Palmer W."/>
            <person name="Jacygrad E."/>
            <person name="Sagayaradj S."/>
            <person name="Cavanaugh K."/>
            <person name="Han R."/>
            <person name="Bertier L."/>
            <person name="Beede B."/>
            <person name="Kafkas S."/>
            <person name="Golino D."/>
            <person name="Preece J."/>
            <person name="Michelmore R."/>
        </authorList>
    </citation>
    <scope>NUCLEOTIDE SEQUENCE [LARGE SCALE GENOMIC DNA]</scope>
</reference>
<name>A0ACC0YGW8_9ROSI</name>
<gene>
    <name evidence="1" type="ORF">Pint_22752</name>
</gene>
<dbReference type="Proteomes" id="UP001163603">
    <property type="component" value="Chromosome 6"/>
</dbReference>
<proteinExistence type="predicted"/>
<evidence type="ECO:0000313" key="2">
    <source>
        <dbReference type="Proteomes" id="UP001163603"/>
    </source>
</evidence>
<organism evidence="1 2">
    <name type="scientific">Pistacia integerrima</name>
    <dbReference type="NCBI Taxonomy" id="434235"/>
    <lineage>
        <taxon>Eukaryota</taxon>
        <taxon>Viridiplantae</taxon>
        <taxon>Streptophyta</taxon>
        <taxon>Embryophyta</taxon>
        <taxon>Tracheophyta</taxon>
        <taxon>Spermatophyta</taxon>
        <taxon>Magnoliopsida</taxon>
        <taxon>eudicotyledons</taxon>
        <taxon>Gunneridae</taxon>
        <taxon>Pentapetalae</taxon>
        <taxon>rosids</taxon>
        <taxon>malvids</taxon>
        <taxon>Sapindales</taxon>
        <taxon>Anacardiaceae</taxon>
        <taxon>Pistacia</taxon>
    </lineage>
</organism>
<keyword evidence="2" id="KW-1185">Reference proteome</keyword>
<sequence>MHDTTCRIQSLLSLYLTNSRFSLFHDLFGKMPPSCRRYKKVKISFPDWYHNNQIKKIVVVWKTLDGCYDYEKIGNYSGFNTTSNSTICFINQRKLPFRFLKVQCEISSEITFIPIAIMFFKLINLVYFYHVYPDSIK</sequence>